<dbReference type="InterPro" id="IPR029016">
    <property type="entry name" value="GAF-like_dom_sf"/>
</dbReference>
<evidence type="ECO:0000313" key="4">
    <source>
        <dbReference type="EMBL" id="SDZ78766.1"/>
    </source>
</evidence>
<dbReference type="Pfam" id="PF01590">
    <property type="entry name" value="GAF"/>
    <property type="match status" value="1"/>
</dbReference>
<dbReference type="InterPro" id="IPR003018">
    <property type="entry name" value="GAF"/>
</dbReference>
<protein>
    <submittedName>
        <fullName evidence="4">GAF domain-containing protein</fullName>
    </submittedName>
</protein>
<organism evidence="4 5">
    <name type="scientific">Haloplanus vescus</name>
    <dbReference type="NCBI Taxonomy" id="555874"/>
    <lineage>
        <taxon>Archaea</taxon>
        <taxon>Methanobacteriati</taxon>
        <taxon>Methanobacteriota</taxon>
        <taxon>Stenosarchaea group</taxon>
        <taxon>Halobacteria</taxon>
        <taxon>Halobacteriales</taxon>
        <taxon>Haloferacaceae</taxon>
        <taxon>Haloplanus</taxon>
    </lineage>
</organism>
<feature type="domain" description="GAF" evidence="3">
    <location>
        <begin position="153"/>
        <end position="298"/>
    </location>
</feature>
<evidence type="ECO:0000256" key="1">
    <source>
        <dbReference type="ARBA" id="ARBA00022679"/>
    </source>
</evidence>
<dbReference type="Gene3D" id="3.30.450.40">
    <property type="match status" value="1"/>
</dbReference>
<dbReference type="SUPFAM" id="SSF52172">
    <property type="entry name" value="CheY-like"/>
    <property type="match status" value="1"/>
</dbReference>
<evidence type="ECO:0000256" key="2">
    <source>
        <dbReference type="ARBA" id="ARBA00022777"/>
    </source>
</evidence>
<evidence type="ECO:0000259" key="3">
    <source>
        <dbReference type="SMART" id="SM00065"/>
    </source>
</evidence>
<keyword evidence="2" id="KW-0418">Kinase</keyword>
<dbReference type="SMART" id="SM00065">
    <property type="entry name" value="GAF"/>
    <property type="match status" value="1"/>
</dbReference>
<reference evidence="4 5" key="1">
    <citation type="submission" date="2016-10" db="EMBL/GenBank/DDBJ databases">
        <authorList>
            <person name="de Groot N.N."/>
        </authorList>
    </citation>
    <scope>NUCLEOTIDE SEQUENCE [LARGE SCALE GENOMIC DNA]</scope>
    <source>
        <strain evidence="4 5">CGMCC 1.8712</strain>
    </source>
</reference>
<dbReference type="PANTHER" id="PTHR43102:SF2">
    <property type="entry name" value="GAF DOMAIN-CONTAINING PROTEIN"/>
    <property type="match status" value="1"/>
</dbReference>
<keyword evidence="1" id="KW-0808">Transferase</keyword>
<evidence type="ECO:0000313" key="5">
    <source>
        <dbReference type="Proteomes" id="UP000236755"/>
    </source>
</evidence>
<gene>
    <name evidence="4" type="ORF">SAMN04488065_0313</name>
</gene>
<dbReference type="STRING" id="555874.SAMN04488065_0313"/>
<dbReference type="RefSeq" id="WP_092630395.1">
    <property type="nucleotide sequence ID" value="NZ_FNQT01000001.1"/>
</dbReference>
<dbReference type="InterPro" id="IPR011006">
    <property type="entry name" value="CheY-like_superfamily"/>
</dbReference>
<name>A0A1H3VVG7_9EURY</name>
<dbReference type="PANTHER" id="PTHR43102">
    <property type="entry name" value="SLR1143 PROTEIN"/>
    <property type="match status" value="1"/>
</dbReference>
<dbReference type="GO" id="GO:0016301">
    <property type="term" value="F:kinase activity"/>
    <property type="evidence" value="ECO:0007669"/>
    <property type="project" value="UniProtKB-KW"/>
</dbReference>
<dbReference type="OrthoDB" id="330337at2157"/>
<keyword evidence="5" id="KW-1185">Reference proteome</keyword>
<dbReference type="Gene3D" id="3.40.50.2300">
    <property type="match status" value="1"/>
</dbReference>
<sequence length="304" mass="32834">MSYSLLYVDPDESTQTETAATLSDSLADLDPDISTAVSLAEATEALTVDLSVLITEYDLPDGTGFELIKKAQDVCPDAACILYTDADVSQLNTDDLHGAITEYVGKHSVFGDNRLTDLVRTSLTTTPHTDYPKPQTEAERLTALRSYALDDPKLVGSLDRITDLAAAHFEVEIASVNIIDDRSQEFLACHGAAEEWESMHREDSICTFTIVEDADVMTVADVAEDPRFASRSGSLIDMGIRSYMGASLVTASGLPIGTLCVYDNEVRSFSADDEAYLKDLATTAMNLIDAYARTPAMTDDGGAQ</sequence>
<proteinExistence type="predicted"/>
<dbReference type="AlphaFoldDB" id="A0A1H3VVG7"/>
<dbReference type="EMBL" id="FNQT01000001">
    <property type="protein sequence ID" value="SDZ78766.1"/>
    <property type="molecule type" value="Genomic_DNA"/>
</dbReference>
<dbReference type="SUPFAM" id="SSF55781">
    <property type="entry name" value="GAF domain-like"/>
    <property type="match status" value="1"/>
</dbReference>
<dbReference type="Proteomes" id="UP000236755">
    <property type="component" value="Unassembled WGS sequence"/>
</dbReference>
<accession>A0A1H3VVG7</accession>